<evidence type="ECO:0000313" key="7">
    <source>
        <dbReference type="Proteomes" id="UP001363151"/>
    </source>
</evidence>
<keyword evidence="7" id="KW-1185">Reference proteome</keyword>
<dbReference type="PANTHER" id="PTHR12665">
    <property type="entry name" value="ORMDL PROTEINS"/>
    <property type="match status" value="1"/>
</dbReference>
<dbReference type="EMBL" id="JBBJCI010000368">
    <property type="protein sequence ID" value="KAK7232441.1"/>
    <property type="molecule type" value="Genomic_DNA"/>
</dbReference>
<dbReference type="Pfam" id="PF04061">
    <property type="entry name" value="ORMDL"/>
    <property type="match status" value="1"/>
</dbReference>
<evidence type="ECO:0000256" key="2">
    <source>
        <dbReference type="ARBA" id="ARBA00022692"/>
    </source>
</evidence>
<feature type="transmembrane region" description="Helical" evidence="5">
    <location>
        <begin position="59"/>
        <end position="77"/>
    </location>
</feature>
<proteinExistence type="predicted"/>
<dbReference type="Proteomes" id="UP001363151">
    <property type="component" value="Unassembled WGS sequence"/>
</dbReference>
<keyword evidence="3 5" id="KW-1133">Transmembrane helix</keyword>
<comment type="caution">
    <text evidence="6">The sequence shown here is derived from an EMBL/GenBank/DDBJ whole genome shotgun (WGS) entry which is preliminary data.</text>
</comment>
<evidence type="ECO:0000256" key="5">
    <source>
        <dbReference type="SAM" id="Phobius"/>
    </source>
</evidence>
<organism evidence="6 7">
    <name type="scientific">Aureococcus anophagefferens</name>
    <name type="common">Harmful bloom alga</name>
    <dbReference type="NCBI Taxonomy" id="44056"/>
    <lineage>
        <taxon>Eukaryota</taxon>
        <taxon>Sar</taxon>
        <taxon>Stramenopiles</taxon>
        <taxon>Ochrophyta</taxon>
        <taxon>Pelagophyceae</taxon>
        <taxon>Pelagomonadales</taxon>
        <taxon>Pelagomonadaceae</taxon>
        <taxon>Aureococcus</taxon>
    </lineage>
</organism>
<accession>A0ABR1FKB2</accession>
<keyword evidence="4 5" id="KW-0472">Membrane</keyword>
<gene>
    <name evidence="6" type="primary">ORMDL3</name>
    <name evidence="6" type="ORF">SO694_00032149</name>
</gene>
<keyword evidence="2 5" id="KW-0812">Transmembrane</keyword>
<evidence type="ECO:0000256" key="3">
    <source>
        <dbReference type="ARBA" id="ARBA00022989"/>
    </source>
</evidence>
<sequence length="176" mass="19347">MKRSYSDHYFGGDKVDPARNVAVECFQFDSTRFVVTYVLILLVVYGAIHGSGYSTAESLSAANCAHAFITFFFFHWAKGSPDTHAQGAWNGLTVWEQLDDASVFESPTKKIFLAVPTFMLLAQLNAAGFAKHDIAVNLPVYALFCVLPKLPLLHGVRLFGINRTVGIDDVVDAKKA</sequence>
<dbReference type="InterPro" id="IPR007203">
    <property type="entry name" value="ORMDL"/>
</dbReference>
<comment type="subcellular location">
    <subcellularLocation>
        <location evidence="1">Membrane</location>
        <topology evidence="1">Multi-pass membrane protein</topology>
    </subcellularLocation>
</comment>
<feature type="transmembrane region" description="Helical" evidence="5">
    <location>
        <begin position="34"/>
        <end position="53"/>
    </location>
</feature>
<evidence type="ECO:0000256" key="1">
    <source>
        <dbReference type="ARBA" id="ARBA00004141"/>
    </source>
</evidence>
<evidence type="ECO:0000313" key="6">
    <source>
        <dbReference type="EMBL" id="KAK7232441.1"/>
    </source>
</evidence>
<protein>
    <submittedName>
        <fullName evidence="6">Sphingolipid biosynthesis regulator</fullName>
    </submittedName>
</protein>
<name>A0ABR1FKB2_AURAN</name>
<evidence type="ECO:0000256" key="4">
    <source>
        <dbReference type="ARBA" id="ARBA00023136"/>
    </source>
</evidence>
<reference evidence="6 7" key="1">
    <citation type="submission" date="2024-03" db="EMBL/GenBank/DDBJ databases">
        <title>Aureococcus anophagefferens CCMP1851 and Kratosvirus quantuckense: Draft genome of a second virus-susceptible host strain in the model system.</title>
        <authorList>
            <person name="Chase E."/>
            <person name="Truchon A.R."/>
            <person name="Schepens W."/>
            <person name="Wilhelm S.W."/>
        </authorList>
    </citation>
    <scope>NUCLEOTIDE SEQUENCE [LARGE SCALE GENOMIC DNA]</scope>
    <source>
        <strain evidence="6 7">CCMP1851</strain>
    </source>
</reference>